<name>A0ABW3DJ16_9BACL</name>
<dbReference type="PIRSF" id="PIRSF037394">
    <property type="entry name" value="ABC_thiamine-permease_YkoE_prd"/>
    <property type="match status" value="1"/>
</dbReference>
<keyword evidence="3" id="KW-1185">Reference proteome</keyword>
<evidence type="ECO:0000313" key="3">
    <source>
        <dbReference type="Proteomes" id="UP001597120"/>
    </source>
</evidence>
<dbReference type="Proteomes" id="UP001597120">
    <property type="component" value="Unassembled WGS sequence"/>
</dbReference>
<gene>
    <name evidence="2" type="ORF">ACFQ03_25085</name>
</gene>
<organism evidence="2 3">
    <name type="scientific">Paenibacillus residui</name>
    <dbReference type="NCBI Taxonomy" id="629724"/>
    <lineage>
        <taxon>Bacteria</taxon>
        <taxon>Bacillati</taxon>
        <taxon>Bacillota</taxon>
        <taxon>Bacilli</taxon>
        <taxon>Bacillales</taxon>
        <taxon>Paenibacillaceae</taxon>
        <taxon>Paenibacillus</taxon>
    </lineage>
</organism>
<dbReference type="RefSeq" id="WP_144937366.1">
    <property type="nucleotide sequence ID" value="NZ_JBHTIU010000108.1"/>
</dbReference>
<dbReference type="Pfam" id="PF09819">
    <property type="entry name" value="ABC_cobalt"/>
    <property type="match status" value="1"/>
</dbReference>
<evidence type="ECO:0000313" key="2">
    <source>
        <dbReference type="EMBL" id="MFD0872402.1"/>
    </source>
</evidence>
<proteinExistence type="predicted"/>
<feature type="transmembrane region" description="Helical" evidence="1">
    <location>
        <begin position="40"/>
        <end position="60"/>
    </location>
</feature>
<sequence>MKRWKLREVVVLAALSVVFAVVYLAFLQFGNVLVGLMGPIGYEFIFGIWFIVSIIAAYIIRKPGAAFVSETITAAIELLMGNVAGPRLLLSGMIQGLGAEAVFAATGWQRYSTWVLVCAGMGSAVFSFVWGFFVSGYAALHPGYVTAMFILRLISGAVLAGLLGKGVADGLAKTGVLRGFAIAKSARKREHHDIAG</sequence>
<evidence type="ECO:0000256" key="1">
    <source>
        <dbReference type="SAM" id="Phobius"/>
    </source>
</evidence>
<keyword evidence="1" id="KW-0812">Transmembrane</keyword>
<reference evidence="3" key="1">
    <citation type="journal article" date="2019" name="Int. J. Syst. Evol. Microbiol.">
        <title>The Global Catalogue of Microorganisms (GCM) 10K type strain sequencing project: providing services to taxonomists for standard genome sequencing and annotation.</title>
        <authorList>
            <consortium name="The Broad Institute Genomics Platform"/>
            <consortium name="The Broad Institute Genome Sequencing Center for Infectious Disease"/>
            <person name="Wu L."/>
            <person name="Ma J."/>
        </authorList>
    </citation>
    <scope>NUCLEOTIDE SEQUENCE [LARGE SCALE GENOMIC DNA]</scope>
    <source>
        <strain evidence="3">CCUG 57263</strain>
    </source>
</reference>
<accession>A0ABW3DJ16</accession>
<feature type="transmembrane region" description="Helical" evidence="1">
    <location>
        <begin position="144"/>
        <end position="163"/>
    </location>
</feature>
<feature type="transmembrane region" description="Helical" evidence="1">
    <location>
        <begin position="114"/>
        <end position="138"/>
    </location>
</feature>
<protein>
    <submittedName>
        <fullName evidence="2">ECF transporter S component</fullName>
    </submittedName>
</protein>
<dbReference type="InterPro" id="IPR017195">
    <property type="entry name" value="ABC_thiamin-permease_prd"/>
</dbReference>
<keyword evidence="1" id="KW-0472">Membrane</keyword>
<feature type="transmembrane region" description="Helical" evidence="1">
    <location>
        <begin position="9"/>
        <end position="34"/>
    </location>
</feature>
<dbReference type="EMBL" id="JBHTIU010000108">
    <property type="protein sequence ID" value="MFD0872402.1"/>
    <property type="molecule type" value="Genomic_DNA"/>
</dbReference>
<comment type="caution">
    <text evidence="2">The sequence shown here is derived from an EMBL/GenBank/DDBJ whole genome shotgun (WGS) entry which is preliminary data.</text>
</comment>
<keyword evidence="1" id="KW-1133">Transmembrane helix</keyword>